<dbReference type="SMART" id="SM00220">
    <property type="entry name" value="S_TKc"/>
    <property type="match status" value="1"/>
</dbReference>
<evidence type="ECO:0000256" key="5">
    <source>
        <dbReference type="ARBA" id="ARBA00019973"/>
    </source>
</evidence>
<comment type="function">
    <text evidence="1">Component of the EKC/KEOPS complex that is required for the formation of a threonylcarbamoyl group on adenosine at position 37 (t(6)A37) in tRNAs that read codons beginning with adenine. The complex is probably involved in the transfer of the threonylcarbamoyl moiety of threonylcarbamoyl-AMP (TC-AMP) to the N6 group of A37. BUD32 has ATPase activity in the context of the EKC/KEOPS complex and likely plays a supporting role to the catalytic subunit KAE1. The EKC/KEOPS complex also promotes both telomere uncapping and telomere elongation. The complex is required for efficient recruitment of transcriptional coactivators.</text>
</comment>
<dbReference type="InterPro" id="IPR000719">
    <property type="entry name" value="Prot_kinase_dom"/>
</dbReference>
<protein>
    <recommendedName>
        <fullName evidence="5">EKC/KEOPS complex subunit BUD32</fullName>
        <ecNumber evidence="3">2.7.11.1</ecNumber>
    </recommendedName>
    <alternativeName>
        <fullName evidence="11 12">Atypical Serine/threonine protein kinase BUD32</fullName>
    </alternativeName>
    <alternativeName>
        <fullName evidence="4">EKC/KEOPS complex subunit bud32</fullName>
    </alternativeName>
</protein>
<dbReference type="Gene3D" id="1.10.510.10">
    <property type="entry name" value="Transferase(Phosphotransferase) domain 1"/>
    <property type="match status" value="1"/>
</dbReference>
<comment type="caution">
    <text evidence="18">The sequence shown here is derived from an EMBL/GenBank/DDBJ whole genome shotgun (WGS) entry which is preliminary data.</text>
</comment>
<accession>A0AB34KDF3</accession>
<evidence type="ECO:0000256" key="7">
    <source>
        <dbReference type="ARBA" id="ARBA00022679"/>
    </source>
</evidence>
<comment type="catalytic activity">
    <reaction evidence="13">
        <text>L-threonyl-[protein] + ATP = O-phospho-L-threonyl-[protein] + ADP + H(+)</text>
        <dbReference type="Rhea" id="RHEA:46608"/>
        <dbReference type="Rhea" id="RHEA-COMP:11060"/>
        <dbReference type="Rhea" id="RHEA-COMP:11605"/>
        <dbReference type="ChEBI" id="CHEBI:15378"/>
        <dbReference type="ChEBI" id="CHEBI:30013"/>
        <dbReference type="ChEBI" id="CHEBI:30616"/>
        <dbReference type="ChEBI" id="CHEBI:61977"/>
        <dbReference type="ChEBI" id="CHEBI:456216"/>
        <dbReference type="EC" id="2.7.11.1"/>
    </reaction>
</comment>
<organism evidence="18 19">
    <name type="scientific">Cladosporium halotolerans</name>
    <dbReference type="NCBI Taxonomy" id="1052096"/>
    <lineage>
        <taxon>Eukaryota</taxon>
        <taxon>Fungi</taxon>
        <taxon>Dikarya</taxon>
        <taxon>Ascomycota</taxon>
        <taxon>Pezizomycotina</taxon>
        <taxon>Dothideomycetes</taxon>
        <taxon>Dothideomycetidae</taxon>
        <taxon>Cladosporiales</taxon>
        <taxon>Cladosporiaceae</taxon>
        <taxon>Cladosporium</taxon>
    </lineage>
</organism>
<evidence type="ECO:0000256" key="2">
    <source>
        <dbReference type="ARBA" id="ARBA00011534"/>
    </source>
</evidence>
<dbReference type="InterPro" id="IPR051175">
    <property type="entry name" value="CLK_kinases"/>
</dbReference>
<dbReference type="GO" id="GO:0004674">
    <property type="term" value="F:protein serine/threonine kinase activity"/>
    <property type="evidence" value="ECO:0007669"/>
    <property type="project" value="UniProtKB-KW"/>
</dbReference>
<evidence type="ECO:0000256" key="14">
    <source>
        <dbReference type="ARBA" id="ARBA00048679"/>
    </source>
</evidence>
<gene>
    <name evidence="18" type="ORF">WHR41_09416</name>
</gene>
<dbReference type="GO" id="GO:0005524">
    <property type="term" value="F:ATP binding"/>
    <property type="evidence" value="ECO:0007669"/>
    <property type="project" value="UniProtKB-UniRule"/>
</dbReference>
<evidence type="ECO:0000313" key="18">
    <source>
        <dbReference type="EMBL" id="KAL1581901.1"/>
    </source>
</evidence>
<evidence type="ECO:0000256" key="6">
    <source>
        <dbReference type="ARBA" id="ARBA00022527"/>
    </source>
</evidence>
<dbReference type="GO" id="GO:0005634">
    <property type="term" value="C:nucleus"/>
    <property type="evidence" value="ECO:0007669"/>
    <property type="project" value="TreeGrafter"/>
</dbReference>
<evidence type="ECO:0000259" key="17">
    <source>
        <dbReference type="PROSITE" id="PS50011"/>
    </source>
</evidence>
<dbReference type="PROSITE" id="PS50011">
    <property type="entry name" value="PROTEIN_KINASE_DOM"/>
    <property type="match status" value="1"/>
</dbReference>
<evidence type="ECO:0000256" key="8">
    <source>
        <dbReference type="ARBA" id="ARBA00022741"/>
    </source>
</evidence>
<evidence type="ECO:0000256" key="3">
    <source>
        <dbReference type="ARBA" id="ARBA00012513"/>
    </source>
</evidence>
<dbReference type="EMBL" id="JAAQHG020000103">
    <property type="protein sequence ID" value="KAL1581901.1"/>
    <property type="molecule type" value="Genomic_DNA"/>
</dbReference>
<keyword evidence="8 15" id="KW-0547">Nucleotide-binding</keyword>
<keyword evidence="19" id="KW-1185">Reference proteome</keyword>
<feature type="binding site" evidence="15">
    <location>
        <position position="122"/>
    </location>
    <ligand>
        <name>ATP</name>
        <dbReference type="ChEBI" id="CHEBI:30616"/>
    </ligand>
</feature>
<proteinExistence type="predicted"/>
<dbReference type="Gene3D" id="3.30.200.20">
    <property type="entry name" value="Phosphorylase Kinase, domain 1"/>
    <property type="match status" value="1"/>
</dbReference>
<evidence type="ECO:0000256" key="4">
    <source>
        <dbReference type="ARBA" id="ARBA00013948"/>
    </source>
</evidence>
<dbReference type="GO" id="GO:0043484">
    <property type="term" value="P:regulation of RNA splicing"/>
    <property type="evidence" value="ECO:0007669"/>
    <property type="project" value="TreeGrafter"/>
</dbReference>
<evidence type="ECO:0000256" key="10">
    <source>
        <dbReference type="ARBA" id="ARBA00022840"/>
    </source>
</evidence>
<dbReference type="InterPro" id="IPR011009">
    <property type="entry name" value="Kinase-like_dom_sf"/>
</dbReference>
<dbReference type="InterPro" id="IPR008266">
    <property type="entry name" value="Tyr_kinase_AS"/>
</dbReference>
<evidence type="ECO:0000313" key="19">
    <source>
        <dbReference type="Proteomes" id="UP000803884"/>
    </source>
</evidence>
<evidence type="ECO:0000256" key="16">
    <source>
        <dbReference type="SAM" id="MobiDB-lite"/>
    </source>
</evidence>
<dbReference type="PANTHER" id="PTHR45646">
    <property type="entry name" value="SERINE/THREONINE-PROTEIN KINASE DOA-RELATED"/>
    <property type="match status" value="1"/>
</dbReference>
<comment type="subunit">
    <text evidence="2">Component of the EKC/KEOPS complex composed of at least BUD32, CGI121, GON7, KAE1 and PCC1; the whole complex dimerizes.</text>
</comment>
<dbReference type="PANTHER" id="PTHR45646:SF11">
    <property type="entry name" value="SERINE_THREONINE-PROTEIN KINASE DOA"/>
    <property type="match status" value="1"/>
</dbReference>
<reference evidence="18 19" key="1">
    <citation type="journal article" date="2020" name="Microbiol. Resour. Announc.">
        <title>Draft Genome Sequence of a Cladosporium Species Isolated from the Mesophotic Ascidian Didemnum maculosum.</title>
        <authorList>
            <person name="Gioti A."/>
            <person name="Siaperas R."/>
            <person name="Nikolaivits E."/>
            <person name="Le Goff G."/>
            <person name="Ouazzani J."/>
            <person name="Kotoulas G."/>
            <person name="Topakas E."/>
        </authorList>
    </citation>
    <scope>NUCLEOTIDE SEQUENCE [LARGE SCALE GENOMIC DNA]</scope>
    <source>
        <strain evidence="18 19">TM138-S3</strain>
    </source>
</reference>
<dbReference type="InterPro" id="IPR017441">
    <property type="entry name" value="Protein_kinase_ATP_BS"/>
</dbReference>
<evidence type="ECO:0000256" key="13">
    <source>
        <dbReference type="ARBA" id="ARBA00047899"/>
    </source>
</evidence>
<evidence type="ECO:0000256" key="12">
    <source>
        <dbReference type="ARBA" id="ARBA00033194"/>
    </source>
</evidence>
<dbReference type="RefSeq" id="XP_069225009.1">
    <property type="nucleotide sequence ID" value="XM_069378019.1"/>
</dbReference>
<keyword evidence="7" id="KW-0808">Transferase</keyword>
<keyword evidence="10 15" id="KW-0067">ATP-binding</keyword>
<dbReference type="PROSITE" id="PS00109">
    <property type="entry name" value="PROTEIN_KINASE_TYR"/>
    <property type="match status" value="1"/>
</dbReference>
<feature type="domain" description="Protein kinase" evidence="17">
    <location>
        <begin position="93"/>
        <end position="430"/>
    </location>
</feature>
<comment type="catalytic activity">
    <reaction evidence="14">
        <text>L-seryl-[protein] + ATP = O-phospho-L-seryl-[protein] + ADP + H(+)</text>
        <dbReference type="Rhea" id="RHEA:17989"/>
        <dbReference type="Rhea" id="RHEA-COMP:9863"/>
        <dbReference type="Rhea" id="RHEA-COMP:11604"/>
        <dbReference type="ChEBI" id="CHEBI:15378"/>
        <dbReference type="ChEBI" id="CHEBI:29999"/>
        <dbReference type="ChEBI" id="CHEBI:30616"/>
        <dbReference type="ChEBI" id="CHEBI:83421"/>
        <dbReference type="ChEBI" id="CHEBI:456216"/>
        <dbReference type="EC" id="2.7.11.1"/>
    </reaction>
</comment>
<evidence type="ECO:0000256" key="11">
    <source>
        <dbReference type="ARBA" id="ARBA00030980"/>
    </source>
</evidence>
<keyword evidence="6" id="KW-0723">Serine/threonine-protein kinase</keyword>
<dbReference type="EC" id="2.7.11.1" evidence="3"/>
<sequence>MSLFYPRAIARHLRRPMDIISPHCRNLRPPPPGRHVSGMNSSSKAPASCPTALQNALFDVLPIHSLVEEETVPNYDPTKFFPIHLGAVLRSRYRVVAKLGFGTSSTVWLCRDEKNSKLAALKVCTYDGTTTQESAISHHINSIEADHPGKQRLRVAIDEFYLSHESHKHQCLVFAPLGLTYTHFRNAFPSKRLNKDILKQSLLMILMGLDFLHQAGVVHTDLSPNNILLGAENEDAFIQIETLEHNSPLPRKLLEDRVIYTSHEMPLTYGAPVISDFGAARLGEPGQKHSGDVMPGVYRAPEIIFGMPWDSKIDVWSVGLMIWDLFEGGRLFRAVRDGNLNDEQHLAEMVSLLGPPPKRFLERSIKCRQYWDVDGNWIASTPIPNQTLESRETQLAGEEHAFLITLARKMLCWLPEERSSAGELLEDDFLNS</sequence>
<name>A0AB34KDF3_9PEZI</name>
<dbReference type="Pfam" id="PF00069">
    <property type="entry name" value="Pkinase"/>
    <property type="match status" value="1"/>
</dbReference>
<evidence type="ECO:0000256" key="9">
    <source>
        <dbReference type="ARBA" id="ARBA00022777"/>
    </source>
</evidence>
<keyword evidence="9" id="KW-0418">Kinase</keyword>
<evidence type="ECO:0000256" key="1">
    <source>
        <dbReference type="ARBA" id="ARBA00003747"/>
    </source>
</evidence>
<dbReference type="AlphaFoldDB" id="A0AB34KDF3"/>
<feature type="region of interest" description="Disordered" evidence="16">
    <location>
        <begin position="21"/>
        <end position="47"/>
    </location>
</feature>
<evidence type="ECO:0000256" key="15">
    <source>
        <dbReference type="PROSITE-ProRule" id="PRU10141"/>
    </source>
</evidence>
<dbReference type="SUPFAM" id="SSF56112">
    <property type="entry name" value="Protein kinase-like (PK-like)"/>
    <property type="match status" value="1"/>
</dbReference>
<dbReference type="GeneID" id="96010857"/>
<dbReference type="Proteomes" id="UP000803884">
    <property type="component" value="Unassembled WGS sequence"/>
</dbReference>
<dbReference type="PROSITE" id="PS00107">
    <property type="entry name" value="PROTEIN_KINASE_ATP"/>
    <property type="match status" value="1"/>
</dbReference>